<sequence length="693" mass="74895">MKSKLAMGASLWVMALMHPAVAQEVVLDEVVVAGTQGFYGETHAETAATVLKTETPILETPRSVTVVTAQQMAEKGVSNVVQALSYSAGVDAGQWGLDNRSDWSSIRGFAPTTYHDGLLSRYGWYNDTKPEAFLLDSVSVLRGPASGLYGNGSVGGVVNTTSKVAGQGSPNILQTQVGSHGRKQVGIDWSGRLSETLEYRLVGVARDSATQVNHSRDDVLAFAPSITWRPTDRTKVTALLNVQNSWSSPLIQFASQYGTLDPAPNGEYLPGDLFVGEPDFDRYNATQRALTLMAEHELDSVWTLGATARVTRGTSDYRHAWWAFDNYGNFRYNEDGTINRTFYAAENDMRSLNLDANARAEWALGTVQMQTLIGASYTRGVYDSDYGYGAQIAALDPFNPVYSGAPDITITDYNANTVEEKGLYLQNRATFGDRLHLDTGLRWGSIETGESTGTFTDAVVNASDSATTGNAALLYRFDSGVAPYVSYAESFKQEFVGTDVDGNPFEPSRGTQYEVGTRWQSADGASLVSLALFDITRSNITVSDPANPGFMIQTGKATSRGVELELRHAWGDLAVEANASWLRTEDVNGARLSGVPERMGSVWATWKPSEGTLAGFKAGLGVRARGAVWDGSDVQRTPGFGLVDAMIGYETEAYDLALNVRNLGNLSYVTYCGGGACYIGDERSVALTLTAKF</sequence>
<dbReference type="InterPro" id="IPR010105">
    <property type="entry name" value="TonB_sidphr_rcpt"/>
</dbReference>
<dbReference type="PANTHER" id="PTHR32552:SF68">
    <property type="entry name" value="FERRICHROME OUTER MEMBRANE TRANSPORTER_PHAGE RECEPTOR"/>
    <property type="match status" value="1"/>
</dbReference>
<evidence type="ECO:0000256" key="14">
    <source>
        <dbReference type="PROSITE-ProRule" id="PRU01360"/>
    </source>
</evidence>
<comment type="subcellular location">
    <subcellularLocation>
        <location evidence="1 14">Cell outer membrane</location>
        <topology evidence="1 14">Multi-pass membrane protein</topology>
    </subcellularLocation>
</comment>
<keyword evidence="12 20" id="KW-0675">Receptor</keyword>
<dbReference type="PROSITE" id="PS01156">
    <property type="entry name" value="TONB_DEPENDENT_REC_2"/>
    <property type="match status" value="1"/>
</dbReference>
<dbReference type="PANTHER" id="PTHR32552">
    <property type="entry name" value="FERRICHROME IRON RECEPTOR-RELATED"/>
    <property type="match status" value="1"/>
</dbReference>
<organism evidence="20 21">
    <name type="scientific">Gemmobacter lanyuensis</name>
    <dbReference type="NCBI Taxonomy" id="1054497"/>
    <lineage>
        <taxon>Bacteria</taxon>
        <taxon>Pseudomonadati</taxon>
        <taxon>Pseudomonadota</taxon>
        <taxon>Alphaproteobacteria</taxon>
        <taxon>Rhodobacterales</taxon>
        <taxon>Paracoccaceae</taxon>
        <taxon>Gemmobacter</taxon>
    </lineage>
</organism>
<protein>
    <submittedName>
        <fullName evidence="20">Ferrisiderophore receptor</fullName>
    </submittedName>
</protein>
<keyword evidence="5" id="KW-0410">Iron transport</keyword>
<name>A0A918J245_9RHOB</name>
<keyword evidence="4 14" id="KW-1134">Transmembrane beta strand</keyword>
<keyword evidence="7 17" id="KW-0732">Signal</keyword>
<keyword evidence="21" id="KW-1185">Reference proteome</keyword>
<evidence type="ECO:0000256" key="17">
    <source>
        <dbReference type="SAM" id="SignalP"/>
    </source>
</evidence>
<keyword evidence="8" id="KW-0408">Iron</keyword>
<evidence type="ECO:0000256" key="11">
    <source>
        <dbReference type="ARBA" id="ARBA00023136"/>
    </source>
</evidence>
<dbReference type="EMBL" id="BMYQ01000016">
    <property type="protein sequence ID" value="GGW43928.1"/>
    <property type="molecule type" value="Genomic_DNA"/>
</dbReference>
<feature type="domain" description="TonB-dependent receptor-like beta-barrel" evidence="18">
    <location>
        <begin position="256"/>
        <end position="663"/>
    </location>
</feature>
<dbReference type="Gene3D" id="2.170.130.10">
    <property type="entry name" value="TonB-dependent receptor, plug domain"/>
    <property type="match status" value="1"/>
</dbReference>
<evidence type="ECO:0000256" key="12">
    <source>
        <dbReference type="ARBA" id="ARBA00023170"/>
    </source>
</evidence>
<dbReference type="Pfam" id="PF00593">
    <property type="entry name" value="TonB_dep_Rec_b-barrel"/>
    <property type="match status" value="1"/>
</dbReference>
<dbReference type="InterPro" id="IPR039426">
    <property type="entry name" value="TonB-dep_rcpt-like"/>
</dbReference>
<dbReference type="PROSITE" id="PS52016">
    <property type="entry name" value="TONB_DEPENDENT_REC_3"/>
    <property type="match status" value="1"/>
</dbReference>
<evidence type="ECO:0000313" key="21">
    <source>
        <dbReference type="Proteomes" id="UP000628984"/>
    </source>
</evidence>
<keyword evidence="11 14" id="KW-0472">Membrane</keyword>
<evidence type="ECO:0000256" key="2">
    <source>
        <dbReference type="ARBA" id="ARBA00009810"/>
    </source>
</evidence>
<reference evidence="20" key="1">
    <citation type="journal article" date="2014" name="Int. J. Syst. Evol. Microbiol.">
        <title>Complete genome sequence of Corynebacterium casei LMG S-19264T (=DSM 44701T), isolated from a smear-ripened cheese.</title>
        <authorList>
            <consortium name="US DOE Joint Genome Institute (JGI-PGF)"/>
            <person name="Walter F."/>
            <person name="Albersmeier A."/>
            <person name="Kalinowski J."/>
            <person name="Ruckert C."/>
        </authorList>
    </citation>
    <scope>NUCLEOTIDE SEQUENCE</scope>
    <source>
        <strain evidence="20">KCTC 23714</strain>
    </source>
</reference>
<dbReference type="CDD" id="cd01347">
    <property type="entry name" value="ligand_gated_channel"/>
    <property type="match status" value="1"/>
</dbReference>
<accession>A0A918J245</accession>
<evidence type="ECO:0000256" key="6">
    <source>
        <dbReference type="ARBA" id="ARBA00022692"/>
    </source>
</evidence>
<evidence type="ECO:0000256" key="4">
    <source>
        <dbReference type="ARBA" id="ARBA00022452"/>
    </source>
</evidence>
<feature type="signal peptide" evidence="17">
    <location>
        <begin position="1"/>
        <end position="22"/>
    </location>
</feature>
<dbReference type="InterPro" id="IPR012910">
    <property type="entry name" value="Plug_dom"/>
</dbReference>
<evidence type="ECO:0000256" key="8">
    <source>
        <dbReference type="ARBA" id="ARBA00023004"/>
    </source>
</evidence>
<feature type="domain" description="TonB-dependent receptor plug" evidence="19">
    <location>
        <begin position="57"/>
        <end position="157"/>
    </location>
</feature>
<gene>
    <name evidence="20" type="primary">bfrI</name>
    <name evidence="20" type="ORF">GCM10011452_35250</name>
</gene>
<dbReference type="GO" id="GO:0015344">
    <property type="term" value="F:siderophore uptake transmembrane transporter activity"/>
    <property type="evidence" value="ECO:0007669"/>
    <property type="project" value="TreeGrafter"/>
</dbReference>
<evidence type="ECO:0000256" key="15">
    <source>
        <dbReference type="PROSITE-ProRule" id="PRU10144"/>
    </source>
</evidence>
<comment type="similarity">
    <text evidence="2 14 16">Belongs to the TonB-dependent receptor family.</text>
</comment>
<keyword evidence="3 14" id="KW-0813">Transport</keyword>
<evidence type="ECO:0000256" key="3">
    <source>
        <dbReference type="ARBA" id="ARBA00022448"/>
    </source>
</evidence>
<feature type="short sequence motif" description="TonB C-terminal box" evidence="15">
    <location>
        <begin position="676"/>
        <end position="693"/>
    </location>
</feature>
<evidence type="ECO:0000256" key="7">
    <source>
        <dbReference type="ARBA" id="ARBA00022729"/>
    </source>
</evidence>
<proteinExistence type="inferred from homology"/>
<dbReference type="InterPro" id="IPR010917">
    <property type="entry name" value="TonB_rcpt_CS"/>
</dbReference>
<dbReference type="GO" id="GO:0038023">
    <property type="term" value="F:signaling receptor activity"/>
    <property type="evidence" value="ECO:0007669"/>
    <property type="project" value="InterPro"/>
</dbReference>
<dbReference type="Pfam" id="PF07715">
    <property type="entry name" value="Plug"/>
    <property type="match status" value="1"/>
</dbReference>
<evidence type="ECO:0000259" key="18">
    <source>
        <dbReference type="Pfam" id="PF00593"/>
    </source>
</evidence>
<comment type="caution">
    <text evidence="20">The sequence shown here is derived from an EMBL/GenBank/DDBJ whole genome shotgun (WGS) entry which is preliminary data.</text>
</comment>
<dbReference type="InterPro" id="IPR036942">
    <property type="entry name" value="Beta-barrel_TonB_sf"/>
</dbReference>
<keyword evidence="10 16" id="KW-0798">TonB box</keyword>
<evidence type="ECO:0000259" key="19">
    <source>
        <dbReference type="Pfam" id="PF07715"/>
    </source>
</evidence>
<dbReference type="Gene3D" id="2.40.170.20">
    <property type="entry name" value="TonB-dependent receptor, beta-barrel domain"/>
    <property type="match status" value="1"/>
</dbReference>
<dbReference type="InterPro" id="IPR037066">
    <property type="entry name" value="Plug_dom_sf"/>
</dbReference>
<feature type="chain" id="PRO_5037248929" evidence="17">
    <location>
        <begin position="23"/>
        <end position="693"/>
    </location>
</feature>
<dbReference type="GO" id="GO:0009279">
    <property type="term" value="C:cell outer membrane"/>
    <property type="evidence" value="ECO:0007669"/>
    <property type="project" value="UniProtKB-SubCell"/>
</dbReference>
<evidence type="ECO:0000256" key="9">
    <source>
        <dbReference type="ARBA" id="ARBA00023065"/>
    </source>
</evidence>
<evidence type="ECO:0000256" key="10">
    <source>
        <dbReference type="ARBA" id="ARBA00023077"/>
    </source>
</evidence>
<dbReference type="AlphaFoldDB" id="A0A918J245"/>
<dbReference type="SUPFAM" id="SSF56935">
    <property type="entry name" value="Porins"/>
    <property type="match status" value="1"/>
</dbReference>
<dbReference type="Proteomes" id="UP000628984">
    <property type="component" value="Unassembled WGS sequence"/>
</dbReference>
<keyword evidence="9" id="KW-0406">Ion transport</keyword>
<evidence type="ECO:0000256" key="1">
    <source>
        <dbReference type="ARBA" id="ARBA00004571"/>
    </source>
</evidence>
<dbReference type="GO" id="GO:0015891">
    <property type="term" value="P:siderophore transport"/>
    <property type="evidence" value="ECO:0007669"/>
    <property type="project" value="InterPro"/>
</dbReference>
<evidence type="ECO:0000313" key="20">
    <source>
        <dbReference type="EMBL" id="GGW43928.1"/>
    </source>
</evidence>
<evidence type="ECO:0000256" key="5">
    <source>
        <dbReference type="ARBA" id="ARBA00022496"/>
    </source>
</evidence>
<dbReference type="RefSeq" id="WP_229804290.1">
    <property type="nucleotide sequence ID" value="NZ_BMYQ01000016.1"/>
</dbReference>
<evidence type="ECO:0000256" key="16">
    <source>
        <dbReference type="RuleBase" id="RU003357"/>
    </source>
</evidence>
<reference evidence="20" key="2">
    <citation type="submission" date="2020-09" db="EMBL/GenBank/DDBJ databases">
        <authorList>
            <person name="Sun Q."/>
            <person name="Kim S."/>
        </authorList>
    </citation>
    <scope>NUCLEOTIDE SEQUENCE</scope>
    <source>
        <strain evidence="20">KCTC 23714</strain>
    </source>
</reference>
<dbReference type="NCBIfam" id="TIGR01783">
    <property type="entry name" value="TonB-siderophor"/>
    <property type="match status" value="1"/>
</dbReference>
<dbReference type="InterPro" id="IPR000531">
    <property type="entry name" value="Beta-barrel_TonB"/>
</dbReference>
<evidence type="ECO:0000256" key="13">
    <source>
        <dbReference type="ARBA" id="ARBA00023237"/>
    </source>
</evidence>
<keyword evidence="6 14" id="KW-0812">Transmembrane</keyword>
<keyword evidence="13 14" id="KW-0998">Cell outer membrane</keyword>